<keyword evidence="2" id="KW-0805">Transcription regulation</keyword>
<dbReference type="InterPro" id="IPR011051">
    <property type="entry name" value="RmlC_Cupin_sf"/>
</dbReference>
<protein>
    <recommendedName>
        <fullName evidence="5">HTH-type transcriptional regulator RipA</fullName>
    </recommendedName>
    <alternativeName>
        <fullName evidence="6">Repressor of iron proteins A</fullName>
    </alternativeName>
</protein>
<dbReference type="SUPFAM" id="SSF46689">
    <property type="entry name" value="Homeodomain-like"/>
    <property type="match status" value="2"/>
</dbReference>
<sequence>MGQRQDGSVPALLGLRCRLMSQNGRPYPRDRGPGAAIIVGAFTLPEGVWQPTRRHPRHLLARVPGGLLAVRTGAGAWLLPPSTALWIPAGVPHATAVLTTPAAPSAPAAPPAPTAVAAARISGPVVDLAADPLTTTGPGTWRDPTAVRVEPLLSALIDHLGRPGLTPDARRRAEEVVLDVLVPLPVISVAAAEPQDPRARAVARALAGDPRDNRGLPAWGSQVGASARTLARLFIAETGLTFGQWRERLRMQAAMPLLASELPIEAVARRVGYGSASSFVAAFHRIVGLTPRQYFP</sequence>
<dbReference type="PROSITE" id="PS01124">
    <property type="entry name" value="HTH_ARAC_FAMILY_2"/>
    <property type="match status" value="1"/>
</dbReference>
<evidence type="ECO:0000313" key="8">
    <source>
        <dbReference type="EMBL" id="EFG05277.1"/>
    </source>
</evidence>
<dbReference type="AlphaFoldDB" id="E2Q730"/>
<keyword evidence="4" id="KW-0804">Transcription</keyword>
<evidence type="ECO:0000256" key="4">
    <source>
        <dbReference type="ARBA" id="ARBA00023163"/>
    </source>
</evidence>
<dbReference type="InterPro" id="IPR018060">
    <property type="entry name" value="HTH_AraC"/>
</dbReference>
<evidence type="ECO:0000256" key="2">
    <source>
        <dbReference type="ARBA" id="ARBA00023015"/>
    </source>
</evidence>
<gene>
    <name evidence="8" type="ORF">SCLAV_0201</name>
</gene>
<reference evidence="8 9" key="1">
    <citation type="journal article" date="2010" name="Genome Biol. Evol.">
        <title>The sequence of a 1.8-mb bacterial linear plasmid reveals a rich evolutionary reservoir of secondary metabolic pathways.</title>
        <authorList>
            <person name="Medema M.H."/>
            <person name="Trefzer A."/>
            <person name="Kovalchuk A."/>
            <person name="van den Berg M."/>
            <person name="Mueller U."/>
            <person name="Heijne W."/>
            <person name="Wu L."/>
            <person name="Alam M.T."/>
            <person name="Ronning C.M."/>
            <person name="Nierman W.C."/>
            <person name="Bovenberg R.A.L."/>
            <person name="Breitling R."/>
            <person name="Takano E."/>
        </authorList>
    </citation>
    <scope>NUCLEOTIDE SEQUENCE [LARGE SCALE GENOMIC DNA]</scope>
    <source>
        <strain evidence="9">ATCC 27064 / DSM 738 / JCM 4710 / NBRC 13307 / NCIMB 12785 / NRRL 3585 / VKM Ac-602</strain>
    </source>
</reference>
<dbReference type="Pfam" id="PF12833">
    <property type="entry name" value="HTH_18"/>
    <property type="match status" value="1"/>
</dbReference>
<keyword evidence="1" id="KW-0678">Repressor</keyword>
<dbReference type="GO" id="GO:0043565">
    <property type="term" value="F:sequence-specific DNA binding"/>
    <property type="evidence" value="ECO:0007669"/>
    <property type="project" value="InterPro"/>
</dbReference>
<dbReference type="PANTHER" id="PTHR11019:SF199">
    <property type="entry name" value="HTH-TYPE TRANSCRIPTIONAL REGULATOR NIMR"/>
    <property type="match status" value="1"/>
</dbReference>
<dbReference type="STRING" id="1901.BB341_26760"/>
<dbReference type="InterPro" id="IPR009057">
    <property type="entry name" value="Homeodomain-like_sf"/>
</dbReference>
<evidence type="ECO:0000256" key="1">
    <source>
        <dbReference type="ARBA" id="ARBA00022491"/>
    </source>
</evidence>
<dbReference type="Gene3D" id="1.10.10.60">
    <property type="entry name" value="Homeodomain-like"/>
    <property type="match status" value="2"/>
</dbReference>
<dbReference type="EMBL" id="CM000913">
    <property type="protein sequence ID" value="EFG05277.1"/>
    <property type="molecule type" value="Genomic_DNA"/>
</dbReference>
<dbReference type="FunFam" id="1.10.10.60:FF:000132">
    <property type="entry name" value="AraC family transcriptional regulator"/>
    <property type="match status" value="1"/>
</dbReference>
<evidence type="ECO:0000256" key="6">
    <source>
        <dbReference type="ARBA" id="ARBA00079449"/>
    </source>
</evidence>
<name>E2Q730_STRCL</name>
<evidence type="ECO:0000256" key="5">
    <source>
        <dbReference type="ARBA" id="ARBA00074140"/>
    </source>
</evidence>
<keyword evidence="3 8" id="KW-0238">DNA-binding</keyword>
<organism evidence="8 9">
    <name type="scientific">Streptomyces clavuligerus</name>
    <dbReference type="NCBI Taxonomy" id="1901"/>
    <lineage>
        <taxon>Bacteria</taxon>
        <taxon>Bacillati</taxon>
        <taxon>Actinomycetota</taxon>
        <taxon>Actinomycetes</taxon>
        <taxon>Kitasatosporales</taxon>
        <taxon>Streptomycetaceae</taxon>
        <taxon>Streptomyces</taxon>
    </lineage>
</organism>
<evidence type="ECO:0000256" key="3">
    <source>
        <dbReference type="ARBA" id="ARBA00023125"/>
    </source>
</evidence>
<dbReference type="eggNOG" id="COG2207">
    <property type="taxonomic scope" value="Bacteria"/>
</dbReference>
<evidence type="ECO:0000259" key="7">
    <source>
        <dbReference type="PROSITE" id="PS01124"/>
    </source>
</evidence>
<dbReference type="GO" id="GO:0003700">
    <property type="term" value="F:DNA-binding transcription factor activity"/>
    <property type="evidence" value="ECO:0007669"/>
    <property type="project" value="InterPro"/>
</dbReference>
<proteinExistence type="predicted"/>
<dbReference type="Proteomes" id="UP000002357">
    <property type="component" value="Chromosome"/>
</dbReference>
<feature type="domain" description="HTH araC/xylS-type" evidence="7">
    <location>
        <begin position="200"/>
        <end position="296"/>
    </location>
</feature>
<evidence type="ECO:0000313" key="9">
    <source>
        <dbReference type="Proteomes" id="UP000002357"/>
    </source>
</evidence>
<accession>E2Q730</accession>
<keyword evidence="9" id="KW-1185">Reference proteome</keyword>
<dbReference type="SMART" id="SM00342">
    <property type="entry name" value="HTH_ARAC"/>
    <property type="match status" value="1"/>
</dbReference>
<dbReference type="SUPFAM" id="SSF51182">
    <property type="entry name" value="RmlC-like cupins"/>
    <property type="match status" value="1"/>
</dbReference>
<dbReference type="PANTHER" id="PTHR11019">
    <property type="entry name" value="HTH-TYPE TRANSCRIPTIONAL REGULATOR NIMR"/>
    <property type="match status" value="1"/>
</dbReference>